<evidence type="ECO:0000313" key="3">
    <source>
        <dbReference type="Proteomes" id="UP000023152"/>
    </source>
</evidence>
<feature type="region of interest" description="Disordered" evidence="1">
    <location>
        <begin position="1"/>
        <end position="59"/>
    </location>
</feature>
<sequence length="215" mass="25228">MSRKRLAPDDENVEKDTTEPLSKKRKLQVTESEKKEEAPQNKPETEQKEEKTEKNTTSSEACVTLESIKNVMEFDPNECKSRVEVYEKMEEIARALLHEIVVVIKDQLYRFCEFEFYVLDGTHHSDIFAHCDHLQFHTSCQWYFHKAGNRSVEGFHYMRTPSEKRSEWTERASSYRSGSYKGLDITIGKMQVTFGGILIRSIQRLKPMNTLFRFS</sequence>
<organism evidence="2 3">
    <name type="scientific">Reticulomyxa filosa</name>
    <dbReference type="NCBI Taxonomy" id="46433"/>
    <lineage>
        <taxon>Eukaryota</taxon>
        <taxon>Sar</taxon>
        <taxon>Rhizaria</taxon>
        <taxon>Retaria</taxon>
        <taxon>Foraminifera</taxon>
        <taxon>Monothalamids</taxon>
        <taxon>Reticulomyxidae</taxon>
        <taxon>Reticulomyxa</taxon>
    </lineage>
</organism>
<name>X6P9P6_RETFI</name>
<comment type="caution">
    <text evidence="2">The sequence shown here is derived from an EMBL/GenBank/DDBJ whole genome shotgun (WGS) entry which is preliminary data.</text>
</comment>
<evidence type="ECO:0000313" key="2">
    <source>
        <dbReference type="EMBL" id="ETO34357.1"/>
    </source>
</evidence>
<accession>X6P9P6</accession>
<proteinExistence type="predicted"/>
<dbReference type="Proteomes" id="UP000023152">
    <property type="component" value="Unassembled WGS sequence"/>
</dbReference>
<feature type="compositionally biased region" description="Basic and acidic residues" evidence="1">
    <location>
        <begin position="31"/>
        <end position="54"/>
    </location>
</feature>
<gene>
    <name evidence="2" type="ORF">RFI_02738</name>
</gene>
<dbReference type="EMBL" id="ASPP01002642">
    <property type="protein sequence ID" value="ETO34357.1"/>
    <property type="molecule type" value="Genomic_DNA"/>
</dbReference>
<protein>
    <submittedName>
        <fullName evidence="2">Uncharacterized protein</fullName>
    </submittedName>
</protein>
<dbReference type="OrthoDB" id="16851at2759"/>
<reference evidence="2 3" key="1">
    <citation type="journal article" date="2013" name="Curr. Biol.">
        <title>The Genome of the Foraminiferan Reticulomyxa filosa.</title>
        <authorList>
            <person name="Glockner G."/>
            <person name="Hulsmann N."/>
            <person name="Schleicher M."/>
            <person name="Noegel A.A."/>
            <person name="Eichinger L."/>
            <person name="Gallinger C."/>
            <person name="Pawlowski J."/>
            <person name="Sierra R."/>
            <person name="Euteneuer U."/>
            <person name="Pillet L."/>
            <person name="Moustafa A."/>
            <person name="Platzer M."/>
            <person name="Groth M."/>
            <person name="Szafranski K."/>
            <person name="Schliwa M."/>
        </authorList>
    </citation>
    <scope>NUCLEOTIDE SEQUENCE [LARGE SCALE GENOMIC DNA]</scope>
</reference>
<dbReference type="AlphaFoldDB" id="X6P9P6"/>
<keyword evidence="3" id="KW-1185">Reference proteome</keyword>
<evidence type="ECO:0000256" key="1">
    <source>
        <dbReference type="SAM" id="MobiDB-lite"/>
    </source>
</evidence>